<reference evidence="1" key="1">
    <citation type="journal article" date="2012" name="Nat. Genet.">
        <title>Whole-genome sequence of Schistosoma haematobium.</title>
        <authorList>
            <person name="Young N.D."/>
            <person name="Jex A.R."/>
            <person name="Li B."/>
            <person name="Liu S."/>
            <person name="Yang L."/>
            <person name="Xiong Z."/>
            <person name="Li Y."/>
            <person name="Cantacessi C."/>
            <person name="Hall R.S."/>
            <person name="Xu X."/>
            <person name="Chen F."/>
            <person name="Wu X."/>
            <person name="Zerlotini A."/>
            <person name="Oliveira G."/>
            <person name="Hofmann A."/>
            <person name="Zhang G."/>
            <person name="Fang X."/>
            <person name="Kang Y."/>
            <person name="Campbell B.E."/>
            <person name="Loukas A."/>
            <person name="Ranganathan S."/>
            <person name="Rollinson D."/>
            <person name="Rinaldi G."/>
            <person name="Brindley P.J."/>
            <person name="Yang H."/>
            <person name="Wang J."/>
            <person name="Wang J."/>
            <person name="Gasser R.B."/>
        </authorList>
    </citation>
    <scope>NUCLEOTIDE SEQUENCE</scope>
</reference>
<dbReference type="AlphaFoldDB" id="A0A922LRL5"/>
<accession>A0A922LRL5</accession>
<keyword evidence="2" id="KW-1185">Reference proteome</keyword>
<comment type="caution">
    <text evidence="1">The sequence shown here is derived from an EMBL/GenBank/DDBJ whole genome shotgun (WGS) entry which is preliminary data.</text>
</comment>
<protein>
    <submittedName>
        <fullName evidence="1">Uncharacterized protein</fullName>
    </submittedName>
</protein>
<name>A0A922LRL5_SCHHA</name>
<organism evidence="1 2">
    <name type="scientific">Schistosoma haematobium</name>
    <name type="common">Blood fluke</name>
    <dbReference type="NCBI Taxonomy" id="6185"/>
    <lineage>
        <taxon>Eukaryota</taxon>
        <taxon>Metazoa</taxon>
        <taxon>Spiralia</taxon>
        <taxon>Lophotrochozoa</taxon>
        <taxon>Platyhelminthes</taxon>
        <taxon>Trematoda</taxon>
        <taxon>Digenea</taxon>
        <taxon>Strigeidida</taxon>
        <taxon>Schistosomatoidea</taxon>
        <taxon>Schistosomatidae</taxon>
        <taxon>Schistosoma</taxon>
    </lineage>
</organism>
<evidence type="ECO:0000313" key="2">
    <source>
        <dbReference type="Proteomes" id="UP000471633"/>
    </source>
</evidence>
<evidence type="ECO:0000313" key="1">
    <source>
        <dbReference type="EMBL" id="KAH9591977.1"/>
    </source>
</evidence>
<reference evidence="1" key="4">
    <citation type="journal article" date="2022" name="PLoS Pathog.">
        <title>Chromosome-level genome of Schistosoma haematobium underpins genome-wide explorations of molecular variation.</title>
        <authorList>
            <person name="Stroehlein A.J."/>
            <person name="Korhonen P.K."/>
            <person name="Lee V.V."/>
            <person name="Ralph S.A."/>
            <person name="Mentink-Kane M."/>
            <person name="You H."/>
            <person name="McManus D.P."/>
            <person name="Tchuente L.T."/>
            <person name="Stothard J.R."/>
            <person name="Kaur P."/>
            <person name="Dudchenko O."/>
            <person name="Aiden E.L."/>
            <person name="Yang B."/>
            <person name="Yang H."/>
            <person name="Emery A.M."/>
            <person name="Webster B.L."/>
            <person name="Brindley P.J."/>
            <person name="Rollinson D."/>
            <person name="Chang B.C.H."/>
            <person name="Gasser R.B."/>
            <person name="Young N.D."/>
        </authorList>
    </citation>
    <scope>NUCLEOTIDE SEQUENCE</scope>
</reference>
<reference evidence="1" key="2">
    <citation type="journal article" date="2019" name="Gigascience">
        <title>High-quality Schistosoma haematobium genome achieved by single-molecule and long-range sequencing.</title>
        <authorList>
            <person name="Stroehlein A.J."/>
            <person name="Korhonen P.K."/>
            <person name="Chong T.M."/>
            <person name="Lim Y.L."/>
            <person name="Chan K.G."/>
            <person name="Webster B."/>
            <person name="Rollinson D."/>
            <person name="Brindley P.J."/>
            <person name="Gasser R.B."/>
            <person name="Young N.D."/>
        </authorList>
    </citation>
    <scope>NUCLEOTIDE SEQUENCE</scope>
</reference>
<dbReference type="CTD" id="75576725"/>
<proteinExistence type="predicted"/>
<dbReference type="RefSeq" id="XP_051072077.1">
    <property type="nucleotide sequence ID" value="XM_051208713.1"/>
</dbReference>
<dbReference type="GeneID" id="75576725"/>
<gene>
    <name evidence="1" type="ORF">MS3_00001232</name>
</gene>
<dbReference type="EMBL" id="AMPZ03000002">
    <property type="protein sequence ID" value="KAH9591977.1"/>
    <property type="molecule type" value="Genomic_DNA"/>
</dbReference>
<dbReference type="KEGG" id="shx:MS3_00001232"/>
<reference evidence="1" key="3">
    <citation type="submission" date="2021-06" db="EMBL/GenBank/DDBJ databases">
        <title>Chromosome-level genome assembly for S. haematobium.</title>
        <authorList>
            <person name="Stroehlein A.J."/>
        </authorList>
    </citation>
    <scope>NUCLEOTIDE SEQUENCE</scope>
</reference>
<sequence>MNRTNYIDKMNTLLRDQTKFQTHESCKELDEKIERQLTTRLKPLKRYQYISEDAYIGLKLSGTHPPRLHDLPTIHKLEVRLRPIIGMSNSLYHSTAKWLVRLSEVISRSATT</sequence>
<dbReference type="Proteomes" id="UP000471633">
    <property type="component" value="Unassembled WGS sequence"/>
</dbReference>